<proteinExistence type="inferred from homology"/>
<dbReference type="EnsemblMetazoa" id="CJA01163.1">
    <property type="protein sequence ID" value="CJA01163.1"/>
    <property type="gene ID" value="WBGene00120366"/>
</dbReference>
<keyword evidence="4" id="KW-0406">Ion transport</keyword>
<organism evidence="5 6">
    <name type="scientific">Caenorhabditis japonica</name>
    <dbReference type="NCBI Taxonomy" id="281687"/>
    <lineage>
        <taxon>Eukaryota</taxon>
        <taxon>Metazoa</taxon>
        <taxon>Ecdysozoa</taxon>
        <taxon>Nematoda</taxon>
        <taxon>Chromadorea</taxon>
        <taxon>Rhabditida</taxon>
        <taxon>Rhabditina</taxon>
        <taxon>Rhabditomorpha</taxon>
        <taxon>Rhabditoidea</taxon>
        <taxon>Rhabditidae</taxon>
        <taxon>Peloderinae</taxon>
        <taxon>Caenorhabditis</taxon>
    </lineage>
</organism>
<feature type="transmembrane region" description="Helical" evidence="4">
    <location>
        <begin position="109"/>
        <end position="133"/>
    </location>
</feature>
<dbReference type="Proteomes" id="UP000005237">
    <property type="component" value="Unassembled WGS sequence"/>
</dbReference>
<keyword evidence="6" id="KW-1185">Reference proteome</keyword>
<keyword evidence="4" id="KW-0813">Transport</keyword>
<feature type="transmembrane region" description="Helical" evidence="4">
    <location>
        <begin position="44"/>
        <end position="62"/>
    </location>
</feature>
<comment type="subcellular location">
    <subcellularLocation>
        <location evidence="4">Membrane</location>
        <topology evidence="4">Multi-pass membrane protein</topology>
    </subcellularLocation>
</comment>
<keyword evidence="4" id="KW-0187">Copper transport</keyword>
<dbReference type="Pfam" id="PF04145">
    <property type="entry name" value="Ctr"/>
    <property type="match status" value="2"/>
</dbReference>
<dbReference type="EnsemblMetazoa" id="CJA01163.2">
    <property type="protein sequence ID" value="CJA01163.2"/>
    <property type="gene ID" value="WBGene00120366"/>
</dbReference>
<dbReference type="GO" id="GO:0005375">
    <property type="term" value="F:copper ion transmembrane transporter activity"/>
    <property type="evidence" value="ECO:0007669"/>
    <property type="project" value="UniProtKB-UniRule"/>
</dbReference>
<evidence type="ECO:0000256" key="4">
    <source>
        <dbReference type="RuleBase" id="RU367022"/>
    </source>
</evidence>
<keyword evidence="3 4" id="KW-0472">Membrane</keyword>
<dbReference type="PANTHER" id="PTHR12483">
    <property type="entry name" value="SOLUTE CARRIER FAMILY 31 COPPER TRANSPORTERS"/>
    <property type="match status" value="1"/>
</dbReference>
<dbReference type="GO" id="GO:0016020">
    <property type="term" value="C:membrane"/>
    <property type="evidence" value="ECO:0007669"/>
    <property type="project" value="UniProtKB-SubCell"/>
</dbReference>
<name>A0A8R1DG58_CAEJA</name>
<reference evidence="5" key="2">
    <citation type="submission" date="2022-06" db="UniProtKB">
        <authorList>
            <consortium name="EnsemblMetazoa"/>
        </authorList>
    </citation>
    <scope>IDENTIFICATION</scope>
    <source>
        <strain evidence="5">DF5081</strain>
    </source>
</reference>
<protein>
    <recommendedName>
        <fullName evidence="4">Copper transport protein</fullName>
    </recommendedName>
</protein>
<keyword evidence="2 4" id="KW-1133">Transmembrane helix</keyword>
<keyword evidence="4" id="KW-0186">Copper</keyword>
<keyword evidence="1 4" id="KW-0812">Transmembrane</keyword>
<evidence type="ECO:0000256" key="3">
    <source>
        <dbReference type="ARBA" id="ARBA00023136"/>
    </source>
</evidence>
<reference evidence="6" key="1">
    <citation type="submission" date="2010-08" db="EMBL/GenBank/DDBJ databases">
        <authorList>
            <consortium name="Caenorhabditis japonica Sequencing Consortium"/>
            <person name="Wilson R.K."/>
        </authorList>
    </citation>
    <scope>NUCLEOTIDE SEQUENCE [LARGE SCALE GENOMIC DNA]</scope>
    <source>
        <strain evidence="6">DF5081</strain>
    </source>
</reference>
<feature type="transmembrane region" description="Helical" evidence="4">
    <location>
        <begin position="82"/>
        <end position="103"/>
    </location>
</feature>
<evidence type="ECO:0000313" key="5">
    <source>
        <dbReference type="EnsemblMetazoa" id="CJA01163.1"/>
    </source>
</evidence>
<evidence type="ECO:0000256" key="2">
    <source>
        <dbReference type="ARBA" id="ARBA00022989"/>
    </source>
</evidence>
<sequence length="138" mass="15790">MEHGSMDMKMDMDMNKPPFMWMWFHTKPQDTVLFSTWNITSAGTMVWACCLIVIAGILLELIKYTRRLIQKQKPAGKDSTYLSRLFSTTHFVQTVLFLVQLAFSYCLMLIFMTFSIWLGLAVVVGLAIGFLIFGGKSE</sequence>
<dbReference type="AlphaFoldDB" id="A0A8R1DG58"/>
<dbReference type="PANTHER" id="PTHR12483:SF115">
    <property type="entry name" value="COPPER TRANSPORT PROTEIN"/>
    <property type="match status" value="1"/>
</dbReference>
<evidence type="ECO:0000313" key="6">
    <source>
        <dbReference type="Proteomes" id="UP000005237"/>
    </source>
</evidence>
<evidence type="ECO:0000256" key="1">
    <source>
        <dbReference type="ARBA" id="ARBA00022692"/>
    </source>
</evidence>
<accession>A0A8R1DG58</accession>
<dbReference type="OMA" id="GPFMWMW"/>
<dbReference type="InterPro" id="IPR007274">
    <property type="entry name" value="Cop_transporter"/>
</dbReference>
<comment type="similarity">
    <text evidence="4">Belongs to the copper transporter (Ctr) (TC 1.A.56) family. SLC31A subfamily.</text>
</comment>